<name>A0ABM8R8K9_9BACT</name>
<dbReference type="EMBL" id="CAJNBJ010000005">
    <property type="protein sequence ID" value="CAE6739261.1"/>
    <property type="molecule type" value="Genomic_DNA"/>
</dbReference>
<evidence type="ECO:0000259" key="1">
    <source>
        <dbReference type="Pfam" id="PF10057"/>
    </source>
</evidence>
<comment type="caution">
    <text evidence="2">The sequence shown here is derived from an EMBL/GenBank/DDBJ whole genome shotgun (WGS) entry which is preliminary data.</text>
</comment>
<accession>A0ABM8R8K9</accession>
<reference evidence="2 3" key="1">
    <citation type="submission" date="2021-02" db="EMBL/GenBank/DDBJ databases">
        <authorList>
            <person name="Han P."/>
        </authorList>
    </citation>
    <scope>NUCLEOTIDE SEQUENCE [LARGE SCALE GENOMIC DNA]</scope>
    <source>
        <strain evidence="2">Candidatus Nitrospira sp. ZN2</strain>
    </source>
</reference>
<keyword evidence="3" id="KW-1185">Reference proteome</keyword>
<sequence>MLNFQKEFVQSHYSHIQVRLLKNVIEVDLTRSSPIPADVRLAQTQEGCVQLRQTHQALFATGQDRLLKELTEILGGHIYEMRTDLDPLTGKSMMVIRLVEASESLI</sequence>
<proteinExistence type="predicted"/>
<dbReference type="InterPro" id="IPR018745">
    <property type="entry name" value="MpsC"/>
</dbReference>
<dbReference type="RefSeq" id="WP_213041956.1">
    <property type="nucleotide sequence ID" value="NZ_CAJNBJ010000005.1"/>
</dbReference>
<protein>
    <recommendedName>
        <fullName evidence="1">Na+-translocating membrane potential-generating system MpsC domain-containing protein</fullName>
    </recommendedName>
</protein>
<evidence type="ECO:0000313" key="3">
    <source>
        <dbReference type="Proteomes" id="UP000675880"/>
    </source>
</evidence>
<dbReference type="Proteomes" id="UP000675880">
    <property type="component" value="Unassembled WGS sequence"/>
</dbReference>
<evidence type="ECO:0000313" key="2">
    <source>
        <dbReference type="EMBL" id="CAE6739261.1"/>
    </source>
</evidence>
<dbReference type="Pfam" id="PF10057">
    <property type="entry name" value="MpsC"/>
    <property type="match status" value="1"/>
</dbReference>
<feature type="domain" description="Na+-translocating membrane potential-generating system MpsC" evidence="1">
    <location>
        <begin position="3"/>
        <end position="98"/>
    </location>
</feature>
<gene>
    <name evidence="2" type="ORF">NSPZN2_130007</name>
</gene>
<organism evidence="2 3">
    <name type="scientific">Nitrospira defluvii</name>
    <dbReference type="NCBI Taxonomy" id="330214"/>
    <lineage>
        <taxon>Bacteria</taxon>
        <taxon>Pseudomonadati</taxon>
        <taxon>Nitrospirota</taxon>
        <taxon>Nitrospiria</taxon>
        <taxon>Nitrospirales</taxon>
        <taxon>Nitrospiraceae</taxon>
        <taxon>Nitrospira</taxon>
    </lineage>
</organism>